<feature type="signal peptide" evidence="1">
    <location>
        <begin position="1"/>
        <end position="18"/>
    </location>
</feature>
<dbReference type="EMBL" id="JACHHZ010000003">
    <property type="protein sequence ID" value="MBB6094031.1"/>
    <property type="molecule type" value="Genomic_DNA"/>
</dbReference>
<protein>
    <submittedName>
        <fullName evidence="2">Uncharacterized protein</fullName>
    </submittedName>
</protein>
<evidence type="ECO:0000256" key="1">
    <source>
        <dbReference type="SAM" id="SignalP"/>
    </source>
</evidence>
<sequence length="219" mass="24527">MKGVVRLLPLALCSCLQAAPNPGEIRIVNLGSRSVSAFTLVGYPFRDVGLDRRPGEVLTPAFGTDSTTLELYWKLDDGTVHGQELELSDHIPPDSDNDPIVVGIHDDGLSVTWAKVDPLWIKYSRTGNPGIYPPPTVPYYLGCHGRLLEHPLAKEAWSGNAQELLDRDSSALVDEHRCSLGWYIPRSNRTRSEPDEQTARRLRAEWQAQIEAYKKQQRE</sequence>
<dbReference type="AlphaFoldDB" id="A0A841HLE7"/>
<keyword evidence="3" id="KW-1185">Reference proteome</keyword>
<name>A0A841HLE7_9GAMM</name>
<feature type="chain" id="PRO_5032746897" evidence="1">
    <location>
        <begin position="19"/>
        <end position="219"/>
    </location>
</feature>
<evidence type="ECO:0000313" key="3">
    <source>
        <dbReference type="Proteomes" id="UP000588068"/>
    </source>
</evidence>
<gene>
    <name evidence="2" type="ORF">HNQ60_002912</name>
</gene>
<proteinExistence type="predicted"/>
<dbReference type="RefSeq" id="WP_184332938.1">
    <property type="nucleotide sequence ID" value="NZ_JACHHZ010000003.1"/>
</dbReference>
<accession>A0A841HLE7</accession>
<reference evidence="2 3" key="1">
    <citation type="submission" date="2020-08" db="EMBL/GenBank/DDBJ databases">
        <title>Genomic Encyclopedia of Type Strains, Phase IV (KMG-IV): sequencing the most valuable type-strain genomes for metagenomic binning, comparative biology and taxonomic classification.</title>
        <authorList>
            <person name="Goeker M."/>
        </authorList>
    </citation>
    <scope>NUCLEOTIDE SEQUENCE [LARGE SCALE GENOMIC DNA]</scope>
    <source>
        <strain evidence="2 3">DSM 26723</strain>
    </source>
</reference>
<comment type="caution">
    <text evidence="2">The sequence shown here is derived from an EMBL/GenBank/DDBJ whole genome shotgun (WGS) entry which is preliminary data.</text>
</comment>
<keyword evidence="1" id="KW-0732">Signal</keyword>
<evidence type="ECO:0000313" key="2">
    <source>
        <dbReference type="EMBL" id="MBB6094031.1"/>
    </source>
</evidence>
<organism evidence="2 3">
    <name type="scientific">Povalibacter uvarum</name>
    <dbReference type="NCBI Taxonomy" id="732238"/>
    <lineage>
        <taxon>Bacteria</taxon>
        <taxon>Pseudomonadati</taxon>
        <taxon>Pseudomonadota</taxon>
        <taxon>Gammaproteobacteria</taxon>
        <taxon>Steroidobacterales</taxon>
        <taxon>Steroidobacteraceae</taxon>
        <taxon>Povalibacter</taxon>
    </lineage>
</organism>
<dbReference type="Proteomes" id="UP000588068">
    <property type="component" value="Unassembled WGS sequence"/>
</dbReference>